<proteinExistence type="predicted"/>
<evidence type="ECO:0000256" key="1">
    <source>
        <dbReference type="SAM" id="Phobius"/>
    </source>
</evidence>
<reference evidence="3" key="2">
    <citation type="journal article" date="2019" name="MicrobiologyOpen">
        <title>High-quality draft genome sequence of Gaiella occulta isolated from a 150 meter deep mineral water borehole and comparison with the genome sequences of other deep-branching lineages of the phylum Actinobacteria.</title>
        <authorList>
            <person name="Severino R."/>
            <person name="Froufe H.J.C."/>
            <person name="Barroso C."/>
            <person name="Albuquerque L."/>
            <person name="Lobo-da-Cunha A."/>
            <person name="da Costa M.S."/>
            <person name="Egas C."/>
        </authorList>
    </citation>
    <scope>NUCLEOTIDE SEQUENCE [LARGE SCALE GENOMIC DNA]</scope>
    <source>
        <strain evidence="3">F2-233</strain>
    </source>
</reference>
<dbReference type="RefSeq" id="WP_114796554.1">
    <property type="nucleotide sequence ID" value="NZ_QQZY01000005.1"/>
</dbReference>
<evidence type="ECO:0000313" key="2">
    <source>
        <dbReference type="EMBL" id="RDI74025.1"/>
    </source>
</evidence>
<sequence>MIAILHSVRHPEGTGPGTLASSLRSFGVAVGLMGVALIGVTLIADLTVAAGSGSGRAQTLAWSFGLTTAGLVMLKTALALTLVGILLRITDRIEAVKASLPALAPAAAQAPAGAPDADTVFGRATRTAAPLGPLPIHTMARRMWGPMVLVGPMLVLAGLVLSIIQAGTDGAADFADLGASIIHLVVAATVNGGSTSLADSDKWFVVLEGVRRIGVALYLFAILLGLATISRVLLFQTARVRELPDEQPAER</sequence>
<protein>
    <submittedName>
        <fullName evidence="2">Uncharacterized protein</fullName>
    </submittedName>
</protein>
<accession>A0A7M2YVH4</accession>
<keyword evidence="1" id="KW-0472">Membrane</keyword>
<dbReference type="EMBL" id="QQZY01000005">
    <property type="protein sequence ID" value="RDI74025.1"/>
    <property type="molecule type" value="Genomic_DNA"/>
</dbReference>
<feature type="transmembrane region" description="Helical" evidence="1">
    <location>
        <begin position="26"/>
        <end position="44"/>
    </location>
</feature>
<dbReference type="AlphaFoldDB" id="A0A7M2YVH4"/>
<keyword evidence="1" id="KW-1133">Transmembrane helix</keyword>
<reference evidence="2 3" key="1">
    <citation type="submission" date="2018-07" db="EMBL/GenBank/DDBJ databases">
        <title>High-quality-draft genome sequence of Gaiella occulta.</title>
        <authorList>
            <person name="Severino R."/>
            <person name="Froufe H.J.C."/>
            <person name="Rainey F.A."/>
            <person name="Barroso C."/>
            <person name="Albuquerque L."/>
            <person name="Lobo-Da-Cunha A."/>
            <person name="Da Costa M.S."/>
            <person name="Egas C."/>
        </authorList>
    </citation>
    <scope>NUCLEOTIDE SEQUENCE [LARGE SCALE GENOMIC DNA]</scope>
    <source>
        <strain evidence="2 3">F2-233</strain>
    </source>
</reference>
<evidence type="ECO:0000313" key="3">
    <source>
        <dbReference type="Proteomes" id="UP000254134"/>
    </source>
</evidence>
<keyword evidence="1" id="KW-0812">Transmembrane</keyword>
<organism evidence="2 3">
    <name type="scientific">Gaiella occulta</name>
    <dbReference type="NCBI Taxonomy" id="1002870"/>
    <lineage>
        <taxon>Bacteria</taxon>
        <taxon>Bacillati</taxon>
        <taxon>Actinomycetota</taxon>
        <taxon>Thermoleophilia</taxon>
        <taxon>Gaiellales</taxon>
        <taxon>Gaiellaceae</taxon>
        <taxon>Gaiella</taxon>
    </lineage>
</organism>
<feature type="transmembrane region" description="Helical" evidence="1">
    <location>
        <begin position="144"/>
        <end position="164"/>
    </location>
</feature>
<dbReference type="Proteomes" id="UP000254134">
    <property type="component" value="Unassembled WGS sequence"/>
</dbReference>
<feature type="transmembrane region" description="Helical" evidence="1">
    <location>
        <begin position="64"/>
        <end position="87"/>
    </location>
</feature>
<keyword evidence="3" id="KW-1185">Reference proteome</keyword>
<name>A0A7M2YVH4_9ACTN</name>
<comment type="caution">
    <text evidence="2">The sequence shown here is derived from an EMBL/GenBank/DDBJ whole genome shotgun (WGS) entry which is preliminary data.</text>
</comment>
<feature type="transmembrane region" description="Helical" evidence="1">
    <location>
        <begin position="213"/>
        <end position="234"/>
    </location>
</feature>
<gene>
    <name evidence="2" type="ORF">Gocc_2122</name>
</gene>